<evidence type="ECO:0000313" key="5">
    <source>
        <dbReference type="Proteomes" id="UP001054945"/>
    </source>
</evidence>
<proteinExistence type="inferred from homology"/>
<gene>
    <name evidence="4" type="primary">l(2)efl_9</name>
    <name evidence="4" type="ORF">CEXT_515411</name>
</gene>
<dbReference type="EMBL" id="BPLR01006928">
    <property type="protein sequence ID" value="GIY13379.1"/>
    <property type="molecule type" value="Genomic_DNA"/>
</dbReference>
<name>A0AAV4QX21_CAEEX</name>
<dbReference type="PROSITE" id="PS01031">
    <property type="entry name" value="SHSP"/>
    <property type="match status" value="1"/>
</dbReference>
<evidence type="ECO:0000256" key="2">
    <source>
        <dbReference type="RuleBase" id="RU003616"/>
    </source>
</evidence>
<comment type="caution">
    <text evidence="4">The sequence shown here is derived from an EMBL/GenBank/DDBJ whole genome shotgun (WGS) entry which is preliminary data.</text>
</comment>
<dbReference type="CDD" id="cd06526">
    <property type="entry name" value="metazoan_ACD"/>
    <property type="match status" value="1"/>
</dbReference>
<dbReference type="PRINTS" id="PR00299">
    <property type="entry name" value="ACRYSTALLIN"/>
</dbReference>
<dbReference type="Pfam" id="PF00011">
    <property type="entry name" value="HSP20"/>
    <property type="match status" value="1"/>
</dbReference>
<organism evidence="4 5">
    <name type="scientific">Caerostris extrusa</name>
    <name type="common">Bark spider</name>
    <name type="synonym">Caerostris bankana</name>
    <dbReference type="NCBI Taxonomy" id="172846"/>
    <lineage>
        <taxon>Eukaryota</taxon>
        <taxon>Metazoa</taxon>
        <taxon>Ecdysozoa</taxon>
        <taxon>Arthropoda</taxon>
        <taxon>Chelicerata</taxon>
        <taxon>Arachnida</taxon>
        <taxon>Araneae</taxon>
        <taxon>Araneomorphae</taxon>
        <taxon>Entelegynae</taxon>
        <taxon>Araneoidea</taxon>
        <taxon>Araneidae</taxon>
        <taxon>Caerostris</taxon>
    </lineage>
</organism>
<evidence type="ECO:0000313" key="4">
    <source>
        <dbReference type="EMBL" id="GIY13379.1"/>
    </source>
</evidence>
<protein>
    <submittedName>
        <fullName evidence="4">Protein lethal(2)essential for life</fullName>
    </submittedName>
</protein>
<dbReference type="GO" id="GO:0051082">
    <property type="term" value="F:unfolded protein binding"/>
    <property type="evidence" value="ECO:0007669"/>
    <property type="project" value="TreeGrafter"/>
</dbReference>
<comment type="similarity">
    <text evidence="1 2">Belongs to the small heat shock protein (HSP20) family.</text>
</comment>
<evidence type="ECO:0000256" key="1">
    <source>
        <dbReference type="PROSITE-ProRule" id="PRU00285"/>
    </source>
</evidence>
<dbReference type="InterPro" id="IPR008978">
    <property type="entry name" value="HSP20-like_chaperone"/>
</dbReference>
<evidence type="ECO:0000259" key="3">
    <source>
        <dbReference type="PROSITE" id="PS01031"/>
    </source>
</evidence>
<dbReference type="PANTHER" id="PTHR45640:SF26">
    <property type="entry name" value="RE23625P"/>
    <property type="match status" value="1"/>
</dbReference>
<dbReference type="SUPFAM" id="SSF49764">
    <property type="entry name" value="HSP20-like chaperones"/>
    <property type="match status" value="1"/>
</dbReference>
<dbReference type="AlphaFoldDB" id="A0AAV4QX21"/>
<dbReference type="Gene3D" id="2.60.40.790">
    <property type="match status" value="1"/>
</dbReference>
<dbReference type="InterPro" id="IPR001436">
    <property type="entry name" value="Alpha-crystallin/sHSP_animal"/>
</dbReference>
<feature type="domain" description="SHSP" evidence="3">
    <location>
        <begin position="40"/>
        <end position="155"/>
    </location>
</feature>
<sequence>MFPRIGRHLHKPTDCPCHNIVRVFPASSTAQTPRFVFRQPPQVPVDPRISDAKKDDSNSNKHHVIINVKPFRPDDIDIKIVDNFLVVSGKHDVQVDGNGLVAREFTRRCRLPDEVGPVTDLICESKWCADPPNHPKKNERIVPITIEQPAAVMVTQQQQAAEQNSNEPKQ</sequence>
<dbReference type="GO" id="GO:0009408">
    <property type="term" value="P:response to heat"/>
    <property type="evidence" value="ECO:0007669"/>
    <property type="project" value="TreeGrafter"/>
</dbReference>
<dbReference type="InterPro" id="IPR002068">
    <property type="entry name" value="A-crystallin/Hsp20_dom"/>
</dbReference>
<accession>A0AAV4QX21</accession>
<dbReference type="GO" id="GO:0042026">
    <property type="term" value="P:protein refolding"/>
    <property type="evidence" value="ECO:0007669"/>
    <property type="project" value="TreeGrafter"/>
</dbReference>
<dbReference type="GO" id="GO:0005737">
    <property type="term" value="C:cytoplasm"/>
    <property type="evidence" value="ECO:0007669"/>
    <property type="project" value="TreeGrafter"/>
</dbReference>
<reference evidence="4 5" key="1">
    <citation type="submission" date="2021-06" db="EMBL/GenBank/DDBJ databases">
        <title>Caerostris extrusa draft genome.</title>
        <authorList>
            <person name="Kono N."/>
            <person name="Arakawa K."/>
        </authorList>
    </citation>
    <scope>NUCLEOTIDE SEQUENCE [LARGE SCALE GENOMIC DNA]</scope>
</reference>
<dbReference type="PANTHER" id="PTHR45640">
    <property type="entry name" value="HEAT SHOCK PROTEIN HSP-12.2-RELATED"/>
    <property type="match status" value="1"/>
</dbReference>
<keyword evidence="5" id="KW-1185">Reference proteome</keyword>
<dbReference type="Proteomes" id="UP001054945">
    <property type="component" value="Unassembled WGS sequence"/>
</dbReference>
<dbReference type="GO" id="GO:0005634">
    <property type="term" value="C:nucleus"/>
    <property type="evidence" value="ECO:0007669"/>
    <property type="project" value="TreeGrafter"/>
</dbReference>